<evidence type="ECO:0000259" key="1">
    <source>
        <dbReference type="PROSITE" id="PS50222"/>
    </source>
</evidence>
<dbReference type="AlphaFoldDB" id="A0AAN9B7P8"/>
<gene>
    <name evidence="2" type="ORF">V1264_003570</name>
</gene>
<dbReference type="PROSITE" id="PS50222">
    <property type="entry name" value="EF_HAND_2"/>
    <property type="match status" value="1"/>
</dbReference>
<accession>A0AAN9B7P8</accession>
<organism evidence="2 3">
    <name type="scientific">Littorina saxatilis</name>
    <dbReference type="NCBI Taxonomy" id="31220"/>
    <lineage>
        <taxon>Eukaryota</taxon>
        <taxon>Metazoa</taxon>
        <taxon>Spiralia</taxon>
        <taxon>Lophotrochozoa</taxon>
        <taxon>Mollusca</taxon>
        <taxon>Gastropoda</taxon>
        <taxon>Caenogastropoda</taxon>
        <taxon>Littorinimorpha</taxon>
        <taxon>Littorinoidea</taxon>
        <taxon>Littorinidae</taxon>
        <taxon>Littorina</taxon>
    </lineage>
</organism>
<feature type="domain" description="EF-hand" evidence="1">
    <location>
        <begin position="47"/>
        <end position="82"/>
    </location>
</feature>
<reference evidence="2 3" key="1">
    <citation type="submission" date="2024-02" db="EMBL/GenBank/DDBJ databases">
        <title>Chromosome-scale genome assembly of the rough periwinkle Littorina saxatilis.</title>
        <authorList>
            <person name="De Jode A."/>
            <person name="Faria R."/>
            <person name="Formenti G."/>
            <person name="Sims Y."/>
            <person name="Smith T.P."/>
            <person name="Tracey A."/>
            <person name="Wood J.M.D."/>
            <person name="Zagrodzka Z.B."/>
            <person name="Johannesson K."/>
            <person name="Butlin R.K."/>
            <person name="Leder E.H."/>
        </authorList>
    </citation>
    <scope>NUCLEOTIDE SEQUENCE [LARGE SCALE GENOMIC DNA]</scope>
    <source>
        <strain evidence="2">Snail1</strain>
        <tissue evidence="2">Muscle</tissue>
    </source>
</reference>
<sequence length="92" mass="10210">MTAEGWHRISRTDYICPGKRSGTRTAQEVERLKEECLSLDMDPALGVTEKDVVTAFRKMDADGNGALLNDELGNFTSVLEIYEACETVNNIV</sequence>
<proteinExistence type="predicted"/>
<name>A0AAN9B7P8_9CAEN</name>
<dbReference type="Proteomes" id="UP001374579">
    <property type="component" value="Unassembled WGS sequence"/>
</dbReference>
<dbReference type="EMBL" id="JBAMIC010000012">
    <property type="protein sequence ID" value="KAK7099429.1"/>
    <property type="molecule type" value="Genomic_DNA"/>
</dbReference>
<evidence type="ECO:0000313" key="2">
    <source>
        <dbReference type="EMBL" id="KAK7099429.1"/>
    </source>
</evidence>
<comment type="caution">
    <text evidence="2">The sequence shown here is derived from an EMBL/GenBank/DDBJ whole genome shotgun (WGS) entry which is preliminary data.</text>
</comment>
<keyword evidence="3" id="KW-1185">Reference proteome</keyword>
<dbReference type="GO" id="GO:0005509">
    <property type="term" value="F:calcium ion binding"/>
    <property type="evidence" value="ECO:0007669"/>
    <property type="project" value="InterPro"/>
</dbReference>
<protein>
    <recommendedName>
        <fullName evidence="1">EF-hand domain-containing protein</fullName>
    </recommendedName>
</protein>
<evidence type="ECO:0000313" key="3">
    <source>
        <dbReference type="Proteomes" id="UP001374579"/>
    </source>
</evidence>
<dbReference type="InterPro" id="IPR002048">
    <property type="entry name" value="EF_hand_dom"/>
</dbReference>